<reference evidence="1 2" key="1">
    <citation type="journal article" date="2013" name="ISME J.">
        <title>A metabolic model for members of the genus Tetrasphaera involved in enhanced biological phosphorus removal.</title>
        <authorList>
            <person name="Kristiansen R."/>
            <person name="Nguyen H.T.T."/>
            <person name="Saunders A.M."/>
            <person name="Nielsen J.L."/>
            <person name="Wimmer R."/>
            <person name="Le V.Q."/>
            <person name="McIlroy S.J."/>
            <person name="Petrovski S."/>
            <person name="Seviour R.J."/>
            <person name="Calteau A."/>
            <person name="Nielsen K.L."/>
            <person name="Nielsen P.H."/>
        </authorList>
    </citation>
    <scope>NUCLEOTIDE SEQUENCE [LARGE SCALE GENOMIC DNA]</scope>
    <source>
        <strain evidence="1 2">Ben110</strain>
    </source>
</reference>
<dbReference type="Proteomes" id="UP000035763">
    <property type="component" value="Unassembled WGS sequence"/>
</dbReference>
<protein>
    <submittedName>
        <fullName evidence="1">Uncharacterized protein</fullName>
    </submittedName>
</protein>
<dbReference type="RefSeq" id="WP_048694189.1">
    <property type="nucleotide sequence ID" value="NZ_HG764815.1"/>
</dbReference>
<organism evidence="1 2">
    <name type="scientific">Nostocoides australiense Ben110</name>
    <dbReference type="NCBI Taxonomy" id="1193182"/>
    <lineage>
        <taxon>Bacteria</taxon>
        <taxon>Bacillati</taxon>
        <taxon>Actinomycetota</taxon>
        <taxon>Actinomycetes</taxon>
        <taxon>Micrococcales</taxon>
        <taxon>Intrasporangiaceae</taxon>
        <taxon>Nostocoides</taxon>
    </lineage>
</organism>
<keyword evidence="2" id="KW-1185">Reference proteome</keyword>
<dbReference type="AlphaFoldDB" id="W6JV05"/>
<evidence type="ECO:0000313" key="1">
    <source>
        <dbReference type="EMBL" id="CCH73273.1"/>
    </source>
</evidence>
<gene>
    <name evidence="1" type="ORF">BN11_250016</name>
</gene>
<accession>W6JV05</accession>
<dbReference type="EMBL" id="CAJA01000168">
    <property type="protein sequence ID" value="CCH73273.1"/>
    <property type="molecule type" value="Genomic_DNA"/>
</dbReference>
<proteinExistence type="predicted"/>
<sequence>MISLHDETGGLTTPARLAERSGLSHYDVEAALRALAREQPVLFETQGATTLGRFLKVGNPTGRARRICGAWPTPEQVTQKLLSAIRDAADTEADAQLQAALRLVSAYFHGPGRCRAAAIGAAAIAWDREW</sequence>
<name>W6JV05_9MICO</name>
<comment type="caution">
    <text evidence="1">The sequence shown here is derived from an EMBL/GenBank/DDBJ whole genome shotgun (WGS) entry which is preliminary data.</text>
</comment>
<evidence type="ECO:0000313" key="2">
    <source>
        <dbReference type="Proteomes" id="UP000035763"/>
    </source>
</evidence>
<dbReference type="OrthoDB" id="4872000at2"/>